<gene>
    <name evidence="2" type="ORF">AQUCO_04400126v1</name>
</gene>
<proteinExistence type="predicted"/>
<feature type="compositionally biased region" description="Basic residues" evidence="1">
    <location>
        <begin position="114"/>
        <end position="124"/>
    </location>
</feature>
<feature type="compositionally biased region" description="Polar residues" evidence="1">
    <location>
        <begin position="275"/>
        <end position="287"/>
    </location>
</feature>
<feature type="region of interest" description="Disordered" evidence="1">
    <location>
        <begin position="247"/>
        <end position="298"/>
    </location>
</feature>
<accession>A0A2G5CN52</accession>
<evidence type="ECO:0000256" key="1">
    <source>
        <dbReference type="SAM" id="MobiDB-lite"/>
    </source>
</evidence>
<feature type="compositionally biased region" description="Acidic residues" evidence="1">
    <location>
        <begin position="168"/>
        <end position="185"/>
    </location>
</feature>
<organism evidence="2 3">
    <name type="scientific">Aquilegia coerulea</name>
    <name type="common">Rocky mountain columbine</name>
    <dbReference type="NCBI Taxonomy" id="218851"/>
    <lineage>
        <taxon>Eukaryota</taxon>
        <taxon>Viridiplantae</taxon>
        <taxon>Streptophyta</taxon>
        <taxon>Embryophyta</taxon>
        <taxon>Tracheophyta</taxon>
        <taxon>Spermatophyta</taxon>
        <taxon>Magnoliopsida</taxon>
        <taxon>Ranunculales</taxon>
        <taxon>Ranunculaceae</taxon>
        <taxon>Thalictroideae</taxon>
        <taxon>Aquilegia</taxon>
    </lineage>
</organism>
<dbReference type="Proteomes" id="UP000230069">
    <property type="component" value="Unassembled WGS sequence"/>
</dbReference>
<evidence type="ECO:0000313" key="3">
    <source>
        <dbReference type="Proteomes" id="UP000230069"/>
    </source>
</evidence>
<keyword evidence="3" id="KW-1185">Reference proteome</keyword>
<evidence type="ECO:0000313" key="2">
    <source>
        <dbReference type="EMBL" id="PIA32714.1"/>
    </source>
</evidence>
<protein>
    <submittedName>
        <fullName evidence="2">Uncharacterized protein</fullName>
    </submittedName>
</protein>
<feature type="compositionally biased region" description="Acidic residues" evidence="1">
    <location>
        <begin position="40"/>
        <end position="64"/>
    </location>
</feature>
<feature type="compositionally biased region" description="Basic and acidic residues" evidence="1">
    <location>
        <begin position="103"/>
        <end position="113"/>
    </location>
</feature>
<name>A0A2G5CN52_AQUCA</name>
<dbReference type="EMBL" id="KZ305061">
    <property type="protein sequence ID" value="PIA32714.1"/>
    <property type="molecule type" value="Genomic_DNA"/>
</dbReference>
<dbReference type="OrthoDB" id="1389923at2759"/>
<sequence>MMQLVKDGMELNIYVDGCFKQLGEEQVDRLMQCEQEFFQFDENDNNDADVEPSDTDEVSSDDDDVRIQNDAHDVPDQINDDDTPPNEDDDVASLEHLSPYESDELKKYREGKIQKNKGKGKGKKNLRESATPIPPPLVEKRTILEGTIERGDFQDVQNTNVEKNGYDTEYDSENYDSPEEDEEFEEKQARKYEKHFAKANNQTLEAPLKTHHERVPGGVGAYASETGLAFIRLPGMKKGYWYKPGDCGGAPSNNQVMEDPNGPPTTQPSQASPSRVTRNSVAATPTQRFLPPRQSAAAPTISSLAKAVTKPILKSLGLKKAKAMDWLKDQPMEF</sequence>
<reference evidence="2 3" key="1">
    <citation type="submission" date="2017-09" db="EMBL/GenBank/DDBJ databases">
        <title>WGS assembly of Aquilegia coerulea Goldsmith.</title>
        <authorList>
            <person name="Hodges S."/>
            <person name="Kramer E."/>
            <person name="Nordborg M."/>
            <person name="Tomkins J."/>
            <person name="Borevitz J."/>
            <person name="Derieg N."/>
            <person name="Yan J."/>
            <person name="Mihaltcheva S."/>
            <person name="Hayes R.D."/>
            <person name="Rokhsar D."/>
        </authorList>
    </citation>
    <scope>NUCLEOTIDE SEQUENCE [LARGE SCALE GENOMIC DNA]</scope>
    <source>
        <strain evidence="3">cv. Goldsmith</strain>
    </source>
</reference>
<dbReference type="InParanoid" id="A0A2G5CN52"/>
<feature type="compositionally biased region" description="Basic and acidic residues" evidence="1">
    <location>
        <begin position="65"/>
        <end position="75"/>
    </location>
</feature>
<feature type="compositionally biased region" description="Basic and acidic residues" evidence="1">
    <location>
        <begin position="138"/>
        <end position="153"/>
    </location>
</feature>
<dbReference type="AlphaFoldDB" id="A0A2G5CN52"/>
<feature type="compositionally biased region" description="Acidic residues" evidence="1">
    <location>
        <begin position="78"/>
        <end position="92"/>
    </location>
</feature>
<feature type="region of interest" description="Disordered" evidence="1">
    <location>
        <begin position="40"/>
        <end position="190"/>
    </location>
</feature>